<reference evidence="2 3" key="1">
    <citation type="submission" date="2020-01" db="EMBL/GenBank/DDBJ databases">
        <title>Polyphasic characterisation and genomic insights into a novel alkali tolerant bacterium VR-M41.</title>
        <authorList>
            <person name="Vemuluri V.R."/>
        </authorList>
    </citation>
    <scope>NUCLEOTIDE SEQUENCE [LARGE SCALE GENOMIC DNA]</scope>
    <source>
        <strain evidence="2 3">VR-M41</strain>
    </source>
</reference>
<name>A0ABX0F688_9BACL</name>
<organism evidence="2 3">
    <name type="scientific">Saccharibacillus alkalitolerans</name>
    <dbReference type="NCBI Taxonomy" id="2705290"/>
    <lineage>
        <taxon>Bacteria</taxon>
        <taxon>Bacillati</taxon>
        <taxon>Bacillota</taxon>
        <taxon>Bacilli</taxon>
        <taxon>Bacillales</taxon>
        <taxon>Paenibacillaceae</taxon>
        <taxon>Saccharibacillus</taxon>
    </lineage>
</organism>
<feature type="transmembrane region" description="Helical" evidence="1">
    <location>
        <begin position="6"/>
        <end position="27"/>
    </location>
</feature>
<dbReference type="Proteomes" id="UP000800303">
    <property type="component" value="Unassembled WGS sequence"/>
</dbReference>
<evidence type="ECO:0000313" key="3">
    <source>
        <dbReference type="Proteomes" id="UP000800303"/>
    </source>
</evidence>
<sequence length="191" mass="21564">MELIDLAAWVAGIVIAPIAIVAVPALISSGRRERRMKEYGASCWELAYHTGDLPNVPPKASVLLAATPDGLIVEYKRRPAAVLAWNDVTELRDIRRSALLFRKEELDRREGTFQGVKLGKLTNLADQTAGPAIFRSAKRFVLLNYEQDGQARAVSFGRRELPENEPFEVFFDKLEQIRSDRRQQTEVTSWP</sequence>
<accession>A0ABX0F688</accession>
<dbReference type="RefSeq" id="WP_166275293.1">
    <property type="nucleotide sequence ID" value="NZ_JAAFGS010000004.1"/>
</dbReference>
<keyword evidence="1" id="KW-0472">Membrane</keyword>
<comment type="caution">
    <text evidence="2">The sequence shown here is derived from an EMBL/GenBank/DDBJ whole genome shotgun (WGS) entry which is preliminary data.</text>
</comment>
<gene>
    <name evidence="2" type="ORF">GYN08_14200</name>
</gene>
<keyword evidence="3" id="KW-1185">Reference proteome</keyword>
<evidence type="ECO:0000256" key="1">
    <source>
        <dbReference type="SAM" id="Phobius"/>
    </source>
</evidence>
<protein>
    <submittedName>
        <fullName evidence="2">Uncharacterized protein</fullName>
    </submittedName>
</protein>
<keyword evidence="1" id="KW-0812">Transmembrane</keyword>
<proteinExistence type="predicted"/>
<keyword evidence="1" id="KW-1133">Transmembrane helix</keyword>
<evidence type="ECO:0000313" key="2">
    <source>
        <dbReference type="EMBL" id="NGZ76476.1"/>
    </source>
</evidence>
<dbReference type="EMBL" id="JAAFGS010000004">
    <property type="protein sequence ID" value="NGZ76476.1"/>
    <property type="molecule type" value="Genomic_DNA"/>
</dbReference>